<dbReference type="AlphaFoldDB" id="A0A813XLT5"/>
<evidence type="ECO:0000313" key="2">
    <source>
        <dbReference type="Proteomes" id="UP000663879"/>
    </source>
</evidence>
<proteinExistence type="predicted"/>
<sequence length="124" mass="14811">MIISEDNLVLFYAKDEYEWPFACFFEEENFNNFQIDWKEFQMSELCYNRKKPFLVPIPSNAEQLCMNEYGENWNKIIIVAQGHSILHDRRIKSSIDYVYDIVTGDLISHVDEKAIIDEYLNKNN</sequence>
<keyword evidence="2" id="KW-1185">Reference proteome</keyword>
<gene>
    <name evidence="1" type="ORF">OXX778_LOCUS10002</name>
</gene>
<comment type="caution">
    <text evidence="1">The sequence shown here is derived from an EMBL/GenBank/DDBJ whole genome shotgun (WGS) entry which is preliminary data.</text>
</comment>
<dbReference type="OrthoDB" id="10486917at2759"/>
<name>A0A813XLT5_9BILA</name>
<dbReference type="Proteomes" id="UP000663879">
    <property type="component" value="Unassembled WGS sequence"/>
</dbReference>
<protein>
    <submittedName>
        <fullName evidence="1">Uncharacterized protein</fullName>
    </submittedName>
</protein>
<evidence type="ECO:0000313" key="1">
    <source>
        <dbReference type="EMBL" id="CAF0872408.1"/>
    </source>
</evidence>
<accession>A0A813XLT5</accession>
<organism evidence="1 2">
    <name type="scientific">Brachionus calyciflorus</name>
    <dbReference type="NCBI Taxonomy" id="104777"/>
    <lineage>
        <taxon>Eukaryota</taxon>
        <taxon>Metazoa</taxon>
        <taxon>Spiralia</taxon>
        <taxon>Gnathifera</taxon>
        <taxon>Rotifera</taxon>
        <taxon>Eurotatoria</taxon>
        <taxon>Monogononta</taxon>
        <taxon>Pseudotrocha</taxon>
        <taxon>Ploima</taxon>
        <taxon>Brachionidae</taxon>
        <taxon>Brachionus</taxon>
    </lineage>
</organism>
<dbReference type="EMBL" id="CAJNOC010001532">
    <property type="protein sequence ID" value="CAF0872408.1"/>
    <property type="molecule type" value="Genomic_DNA"/>
</dbReference>
<reference evidence="1" key="1">
    <citation type="submission" date="2021-02" db="EMBL/GenBank/DDBJ databases">
        <authorList>
            <person name="Nowell W R."/>
        </authorList>
    </citation>
    <scope>NUCLEOTIDE SEQUENCE</scope>
    <source>
        <strain evidence="1">Ploen Becks lab</strain>
    </source>
</reference>